<keyword evidence="2" id="KW-0472">Membrane</keyword>
<feature type="region of interest" description="Disordered" evidence="1">
    <location>
        <begin position="79"/>
        <end position="118"/>
    </location>
</feature>
<dbReference type="KEGG" id="fcy:FRACYDRAFT_245096"/>
<dbReference type="InParanoid" id="A0A1E7F1A5"/>
<dbReference type="Proteomes" id="UP000095751">
    <property type="component" value="Unassembled WGS sequence"/>
</dbReference>
<evidence type="ECO:0000313" key="3">
    <source>
        <dbReference type="EMBL" id="OEU11972.1"/>
    </source>
</evidence>
<accession>A0A1E7F1A5</accession>
<keyword evidence="2" id="KW-1133">Transmembrane helix</keyword>
<feature type="compositionally biased region" description="Basic and acidic residues" evidence="1">
    <location>
        <begin position="79"/>
        <end position="88"/>
    </location>
</feature>
<evidence type="ECO:0000256" key="1">
    <source>
        <dbReference type="SAM" id="MobiDB-lite"/>
    </source>
</evidence>
<feature type="compositionally biased region" description="Acidic residues" evidence="1">
    <location>
        <begin position="95"/>
        <end position="118"/>
    </location>
</feature>
<name>A0A1E7F1A5_9STRA</name>
<evidence type="ECO:0000313" key="4">
    <source>
        <dbReference type="Proteomes" id="UP000095751"/>
    </source>
</evidence>
<gene>
    <name evidence="3" type="ORF">FRACYDRAFT_245096</name>
</gene>
<feature type="transmembrane region" description="Helical" evidence="2">
    <location>
        <begin position="327"/>
        <end position="343"/>
    </location>
</feature>
<proteinExistence type="predicted"/>
<organism evidence="3 4">
    <name type="scientific">Fragilariopsis cylindrus CCMP1102</name>
    <dbReference type="NCBI Taxonomy" id="635003"/>
    <lineage>
        <taxon>Eukaryota</taxon>
        <taxon>Sar</taxon>
        <taxon>Stramenopiles</taxon>
        <taxon>Ochrophyta</taxon>
        <taxon>Bacillariophyta</taxon>
        <taxon>Bacillariophyceae</taxon>
        <taxon>Bacillariophycidae</taxon>
        <taxon>Bacillariales</taxon>
        <taxon>Bacillariaceae</taxon>
        <taxon>Fragilariopsis</taxon>
    </lineage>
</organism>
<keyword evidence="4" id="KW-1185">Reference proteome</keyword>
<protein>
    <submittedName>
        <fullName evidence="3">Uncharacterized protein</fullName>
    </submittedName>
</protein>
<keyword evidence="2" id="KW-0812">Transmembrane</keyword>
<dbReference type="EMBL" id="KV784366">
    <property type="protein sequence ID" value="OEU11972.1"/>
    <property type="molecule type" value="Genomic_DNA"/>
</dbReference>
<dbReference type="AlphaFoldDB" id="A0A1E7F1A5"/>
<reference evidence="3 4" key="1">
    <citation type="submission" date="2016-09" db="EMBL/GenBank/DDBJ databases">
        <title>Extensive genetic diversity and differential bi-allelic expression allows diatom success in the polar Southern Ocean.</title>
        <authorList>
            <consortium name="DOE Joint Genome Institute"/>
            <person name="Mock T."/>
            <person name="Otillar R.P."/>
            <person name="Strauss J."/>
            <person name="Dupont C."/>
            <person name="Frickenhaus S."/>
            <person name="Maumus F."/>
            <person name="Mcmullan M."/>
            <person name="Sanges R."/>
            <person name="Schmutz J."/>
            <person name="Toseland A."/>
            <person name="Valas R."/>
            <person name="Veluchamy A."/>
            <person name="Ward B.J."/>
            <person name="Allen A."/>
            <person name="Barry K."/>
            <person name="Falciatore A."/>
            <person name="Ferrante M."/>
            <person name="Fortunato A.E."/>
            <person name="Gloeckner G."/>
            <person name="Gruber A."/>
            <person name="Hipkin R."/>
            <person name="Janech M."/>
            <person name="Kroth P."/>
            <person name="Leese F."/>
            <person name="Lindquist E."/>
            <person name="Lyon B.R."/>
            <person name="Martin J."/>
            <person name="Mayer C."/>
            <person name="Parker M."/>
            <person name="Quesneville H."/>
            <person name="Raymond J."/>
            <person name="Uhlig C."/>
            <person name="Valentin K.U."/>
            <person name="Worden A.Z."/>
            <person name="Armbrust E.V."/>
            <person name="Bowler C."/>
            <person name="Green B."/>
            <person name="Moulton V."/>
            <person name="Van Oosterhout C."/>
            <person name="Grigoriev I."/>
        </authorList>
    </citation>
    <scope>NUCLEOTIDE SEQUENCE [LARGE SCALE GENOMIC DNA]</scope>
    <source>
        <strain evidence="3 4">CCMP1102</strain>
    </source>
</reference>
<evidence type="ECO:0000256" key="2">
    <source>
        <dbReference type="SAM" id="Phobius"/>
    </source>
</evidence>
<sequence length="344" mass="39830">MTYAIQASFCVVITSSSSSSSSVSAVNVHGNVNVNVNANGYCTNNNNAMNSNNSCLCYGETKEYKYLHAVEELRRKASAEEVEEKAKSELWGYDSEVDDCDDEREGEYDNEDNEDWEQVEEDYEDDYEWGQEEDGEEFDEEEYEYTAEGEELELMERFYVKYRSILSEELGEDFEEHELGNMEVVYERYLEWKNNTPEEDVEVEEVEEEIDIEGREQDIHEALIQRRHQELGPSSTPSSSADNESLRVEYECYHYLNDDEEDYKASSSITETMNLPSYTKIPAMITVITISDTPISLLLKPNNNNVDNEQQQQQDDGNDLFEKIVQIYWSVMFAITMGILIIIL</sequence>